<dbReference type="GO" id="GO:0055085">
    <property type="term" value="P:transmembrane transport"/>
    <property type="evidence" value="ECO:0007669"/>
    <property type="project" value="InterPro"/>
</dbReference>
<dbReference type="AlphaFoldDB" id="A0A511NBX6"/>
<accession>A0A511NBX6</accession>
<sequence>MTTTTKKEIQRKSFNWNTFQKDAAPYVFVSPFFILFAIFGLFPIVFSLVLSFSSWNSASGLSSMKYVGLENFTFVLGDKEFRTTIYNTLWIAIVSGLPQHLVAIPLAYILHTQVKRFKHFFTAAFLVPYVTSTVAIAIVVSVLFSEQRGVVNQFLLWLNDFPILGSIIPDKEGENYIKWTFDKDYTKPLLCILIFWRYFGYNTVLYLAGLQTISSDIYEAAEVDGASRMQQFWYITLPLLRPIAYFATIGTVVGNLNLFDEVLILLSGPPAGGQDNSGETIGYYIYRNAFILNDMGAAAATSWFLFILVLIVTVLTNLAFGRSANSTEG</sequence>
<dbReference type="RefSeq" id="WP_146891864.1">
    <property type="nucleotide sequence ID" value="NZ_BJXB01000056.1"/>
</dbReference>
<comment type="caution">
    <text evidence="9">The sequence shown here is derived from an EMBL/GenBank/DDBJ whole genome shotgun (WGS) entry which is preliminary data.</text>
</comment>
<evidence type="ECO:0000313" key="10">
    <source>
        <dbReference type="Proteomes" id="UP000321306"/>
    </source>
</evidence>
<evidence type="ECO:0000256" key="2">
    <source>
        <dbReference type="ARBA" id="ARBA00022448"/>
    </source>
</evidence>
<feature type="transmembrane region" description="Helical" evidence="7">
    <location>
        <begin position="300"/>
        <end position="320"/>
    </location>
</feature>
<feature type="transmembrane region" description="Helical" evidence="7">
    <location>
        <begin position="89"/>
        <end position="108"/>
    </location>
</feature>
<dbReference type="InterPro" id="IPR035906">
    <property type="entry name" value="MetI-like_sf"/>
</dbReference>
<evidence type="ECO:0000256" key="4">
    <source>
        <dbReference type="ARBA" id="ARBA00022692"/>
    </source>
</evidence>
<dbReference type="Gene3D" id="1.10.3720.10">
    <property type="entry name" value="MetI-like"/>
    <property type="match status" value="1"/>
</dbReference>
<name>A0A511NBX6_DEIC1</name>
<feature type="domain" description="ABC transmembrane type-1" evidence="8">
    <location>
        <begin position="85"/>
        <end position="316"/>
    </location>
</feature>
<feature type="transmembrane region" description="Helical" evidence="7">
    <location>
        <begin position="26"/>
        <end position="52"/>
    </location>
</feature>
<comment type="similarity">
    <text evidence="7">Belongs to the binding-protein-dependent transport system permease family.</text>
</comment>
<evidence type="ECO:0000256" key="7">
    <source>
        <dbReference type="RuleBase" id="RU363032"/>
    </source>
</evidence>
<keyword evidence="3" id="KW-1003">Cell membrane</keyword>
<protein>
    <submittedName>
        <fullName evidence="9">Sugar ABC transporter ATP-binding protein</fullName>
    </submittedName>
</protein>
<keyword evidence="10" id="KW-1185">Reference proteome</keyword>
<evidence type="ECO:0000256" key="3">
    <source>
        <dbReference type="ARBA" id="ARBA00022475"/>
    </source>
</evidence>
<evidence type="ECO:0000256" key="1">
    <source>
        <dbReference type="ARBA" id="ARBA00004651"/>
    </source>
</evidence>
<dbReference type="PANTHER" id="PTHR30193:SF37">
    <property type="entry name" value="INNER MEMBRANE ABC TRANSPORTER PERMEASE PROTEIN YCJO"/>
    <property type="match status" value="1"/>
</dbReference>
<dbReference type="Proteomes" id="UP000321306">
    <property type="component" value="Unassembled WGS sequence"/>
</dbReference>
<evidence type="ECO:0000313" key="9">
    <source>
        <dbReference type="EMBL" id="GEM50066.1"/>
    </source>
</evidence>
<reference evidence="9 10" key="1">
    <citation type="submission" date="2019-07" db="EMBL/GenBank/DDBJ databases">
        <title>Whole genome shotgun sequence of Deinococcus cellulosilyticus NBRC 106333.</title>
        <authorList>
            <person name="Hosoyama A."/>
            <person name="Uohara A."/>
            <person name="Ohji S."/>
            <person name="Ichikawa N."/>
        </authorList>
    </citation>
    <scope>NUCLEOTIDE SEQUENCE [LARGE SCALE GENOMIC DNA]</scope>
    <source>
        <strain evidence="9 10">NBRC 106333</strain>
    </source>
</reference>
<evidence type="ECO:0000259" key="8">
    <source>
        <dbReference type="PROSITE" id="PS50928"/>
    </source>
</evidence>
<dbReference type="SUPFAM" id="SSF161098">
    <property type="entry name" value="MetI-like"/>
    <property type="match status" value="1"/>
</dbReference>
<gene>
    <name evidence="9" type="ORF">DC3_57010</name>
</gene>
<keyword evidence="9" id="KW-0067">ATP-binding</keyword>
<feature type="transmembrane region" description="Helical" evidence="7">
    <location>
        <begin position="189"/>
        <end position="208"/>
    </location>
</feature>
<dbReference type="PANTHER" id="PTHR30193">
    <property type="entry name" value="ABC TRANSPORTER PERMEASE PROTEIN"/>
    <property type="match status" value="1"/>
</dbReference>
<dbReference type="InterPro" id="IPR051393">
    <property type="entry name" value="ABC_transporter_permease"/>
</dbReference>
<keyword evidence="2 7" id="KW-0813">Transport</keyword>
<evidence type="ECO:0000256" key="5">
    <source>
        <dbReference type="ARBA" id="ARBA00022989"/>
    </source>
</evidence>
<feature type="transmembrane region" description="Helical" evidence="7">
    <location>
        <begin position="120"/>
        <end position="144"/>
    </location>
</feature>
<evidence type="ECO:0000256" key="6">
    <source>
        <dbReference type="ARBA" id="ARBA00023136"/>
    </source>
</evidence>
<keyword evidence="6 7" id="KW-0472">Membrane</keyword>
<dbReference type="GO" id="GO:0005524">
    <property type="term" value="F:ATP binding"/>
    <property type="evidence" value="ECO:0007669"/>
    <property type="project" value="UniProtKB-KW"/>
</dbReference>
<proteinExistence type="inferred from homology"/>
<comment type="subcellular location">
    <subcellularLocation>
        <location evidence="1 7">Cell membrane</location>
        <topology evidence="1 7">Multi-pass membrane protein</topology>
    </subcellularLocation>
</comment>
<keyword evidence="5 7" id="KW-1133">Transmembrane helix</keyword>
<dbReference type="EMBL" id="BJXB01000056">
    <property type="protein sequence ID" value="GEM50066.1"/>
    <property type="molecule type" value="Genomic_DNA"/>
</dbReference>
<dbReference type="PROSITE" id="PS50928">
    <property type="entry name" value="ABC_TM1"/>
    <property type="match status" value="1"/>
</dbReference>
<dbReference type="OrthoDB" id="9787541at2"/>
<dbReference type="CDD" id="cd06261">
    <property type="entry name" value="TM_PBP2"/>
    <property type="match status" value="1"/>
</dbReference>
<organism evidence="9 10">
    <name type="scientific">Deinococcus cellulosilyticus (strain DSM 18568 / NBRC 106333 / KACC 11606 / 5516J-15)</name>
    <dbReference type="NCBI Taxonomy" id="1223518"/>
    <lineage>
        <taxon>Bacteria</taxon>
        <taxon>Thermotogati</taxon>
        <taxon>Deinococcota</taxon>
        <taxon>Deinococci</taxon>
        <taxon>Deinococcales</taxon>
        <taxon>Deinococcaceae</taxon>
        <taxon>Deinococcus</taxon>
    </lineage>
</organism>
<dbReference type="InterPro" id="IPR000515">
    <property type="entry name" value="MetI-like"/>
</dbReference>
<dbReference type="GO" id="GO:0005886">
    <property type="term" value="C:plasma membrane"/>
    <property type="evidence" value="ECO:0007669"/>
    <property type="project" value="UniProtKB-SubCell"/>
</dbReference>
<keyword evidence="4 7" id="KW-0812">Transmembrane</keyword>
<dbReference type="SUPFAM" id="SSF160964">
    <property type="entry name" value="MalF N-terminal region-like"/>
    <property type="match status" value="1"/>
</dbReference>
<keyword evidence="9" id="KW-0547">Nucleotide-binding</keyword>
<dbReference type="Pfam" id="PF00528">
    <property type="entry name" value="BPD_transp_1"/>
    <property type="match status" value="1"/>
</dbReference>